<dbReference type="InterPro" id="IPR003591">
    <property type="entry name" value="Leu-rich_rpt_typical-subtyp"/>
</dbReference>
<dbReference type="EMBL" id="CAJGYO010000018">
    <property type="protein sequence ID" value="CAD6335754.1"/>
    <property type="molecule type" value="Genomic_DNA"/>
</dbReference>
<sequence length="875" mass="98076">MTSEWTALLTFKASLSDPSHRLSSWHGRACCQWRGIQCHNRTGHVIKLDLRNPQPYGMNQDTRLSLLTGEMPSSIVSLKHLRYLDLSYNDFKQARIPLFMGALRSLRYINFSNTNFQGEIPSRIGNLSQLRCFDISNNDLNTPDLSWLHHLSLLRHLDMSGVDLSSATDWVRWLNMLPALRVVRLSDCRFSSRVEKTLTHSNLTHIEILDLSRNSFNFSVQYNWFWGLTSLKELHLSNSEWSGLIPDALGNMSSLEVIDLSQNHKLSGNIPRNLASLCNLRILNFEETNINGDIAKLMERLPKCSWSKLRVLNFYRANLTGEIPVWIGNLSSLVYLDLSANELVGHVPIGIGALSNLTYLDLGSNKLSGLLSEEHFASLVNLDTLDLEDNSLRLGLGEDWVPPFQLLTIGFFRSCDLGPRFPAWLRRTPEIVHLDISNTSIIDHLPDWFWVIFHNAISLFLSNNQISGALPAKLEIESASVLDISNNSLSGTLPVYVTAPQLERLYISDNYITGNIPAYFCELYSLKELDLSNNELMGGFPQCLENGSSASDPYSFNHFGSMLEVLDLKNNHLSGELLDNLRSAKRLVFLDVSFNKFSGSVPTWIAEKLPELGVFILRSNVFCGHLPKELMKLESLKYLDLAHNNLSGNIPSSLVDLKTMAIPGGLNYFPESILMFTKHQELHFTLKFEGSAVTLVDLSCNSFIGQIPKEISLLKGLQSLNLSGNQLSGPIPDGIGGLRELESLDLSYNGLSGEIPSSLSDLTFLSCLNLSYNNLSGQIPSGKQLQTLNDQYMYIGNPGLCGPPLVNNCSTNEASKNSYEEDEGTTCDGSSFYISMSLGFVMGLWTVFCTMMFKEKFRDAYFQMIDSVYDKVYHV</sequence>
<dbReference type="PANTHER" id="PTHR48063:SF31">
    <property type="entry name" value="OS01G0601700 PROTEIN"/>
    <property type="match status" value="1"/>
</dbReference>
<evidence type="ECO:0000313" key="15">
    <source>
        <dbReference type="EMBL" id="CAD6335754.1"/>
    </source>
</evidence>
<comment type="caution">
    <text evidence="15">The sequence shown here is derived from an EMBL/GenBank/DDBJ whole genome shotgun (WGS) entry which is preliminary data.</text>
</comment>
<dbReference type="InterPro" id="IPR032675">
    <property type="entry name" value="LRR_dom_sf"/>
</dbReference>
<evidence type="ECO:0008006" key="17">
    <source>
        <dbReference type="Google" id="ProtNLM"/>
    </source>
</evidence>
<evidence type="ECO:0000256" key="2">
    <source>
        <dbReference type="ARBA" id="ARBA00009592"/>
    </source>
</evidence>
<dbReference type="SMART" id="SM00369">
    <property type="entry name" value="LRR_TYP"/>
    <property type="match status" value="10"/>
</dbReference>
<keyword evidence="16" id="KW-1185">Reference proteome</keyword>
<protein>
    <recommendedName>
        <fullName evidence="17">Leucine-rich repeat-containing N-terminal plant-type domain-containing protein</fullName>
    </recommendedName>
</protein>
<dbReference type="Gene3D" id="3.80.10.10">
    <property type="entry name" value="Ribonuclease Inhibitor"/>
    <property type="match status" value="3"/>
</dbReference>
<dbReference type="FunFam" id="3.80.10.10:FF:000095">
    <property type="entry name" value="LRR receptor-like serine/threonine-protein kinase GSO1"/>
    <property type="match status" value="1"/>
</dbReference>
<evidence type="ECO:0000313" key="16">
    <source>
        <dbReference type="Proteomes" id="UP000604825"/>
    </source>
</evidence>
<dbReference type="Pfam" id="PF13855">
    <property type="entry name" value="LRR_8"/>
    <property type="match status" value="2"/>
</dbReference>
<dbReference type="InterPro" id="IPR001611">
    <property type="entry name" value="Leu-rich_rpt"/>
</dbReference>
<dbReference type="SUPFAM" id="SSF52058">
    <property type="entry name" value="L domain-like"/>
    <property type="match status" value="2"/>
</dbReference>
<keyword evidence="11" id="KW-0325">Glycoprotein</keyword>
<feature type="domain" description="Leucine-rich repeat-containing N-terminal plant-type" evidence="13">
    <location>
        <begin position="4"/>
        <end position="38"/>
    </location>
</feature>
<evidence type="ECO:0000256" key="4">
    <source>
        <dbReference type="ARBA" id="ARBA00022614"/>
    </source>
</evidence>
<keyword evidence="8 12" id="KW-1133">Transmembrane helix</keyword>
<evidence type="ECO:0000259" key="14">
    <source>
        <dbReference type="Pfam" id="PF23598"/>
    </source>
</evidence>
<feature type="transmembrane region" description="Helical" evidence="12">
    <location>
        <begin position="832"/>
        <end position="853"/>
    </location>
</feature>
<keyword evidence="9 12" id="KW-0472">Membrane</keyword>
<gene>
    <name evidence="15" type="ORF">NCGR_LOCUS59852</name>
</gene>
<dbReference type="PROSITE" id="PS51450">
    <property type="entry name" value="LRR"/>
    <property type="match status" value="2"/>
</dbReference>
<organism evidence="15 16">
    <name type="scientific">Miscanthus lutarioriparius</name>
    <dbReference type="NCBI Taxonomy" id="422564"/>
    <lineage>
        <taxon>Eukaryota</taxon>
        <taxon>Viridiplantae</taxon>
        <taxon>Streptophyta</taxon>
        <taxon>Embryophyta</taxon>
        <taxon>Tracheophyta</taxon>
        <taxon>Spermatophyta</taxon>
        <taxon>Magnoliopsida</taxon>
        <taxon>Liliopsida</taxon>
        <taxon>Poales</taxon>
        <taxon>Poaceae</taxon>
        <taxon>PACMAD clade</taxon>
        <taxon>Panicoideae</taxon>
        <taxon>Andropogonodae</taxon>
        <taxon>Andropogoneae</taxon>
        <taxon>Saccharinae</taxon>
        <taxon>Miscanthus</taxon>
    </lineage>
</organism>
<dbReference type="InterPro" id="IPR046956">
    <property type="entry name" value="RLP23-like"/>
</dbReference>
<dbReference type="FunFam" id="3.80.10.10:FF:001347">
    <property type="entry name" value="LRR receptor-like serine/threonine-protein kinase GSO2"/>
    <property type="match status" value="1"/>
</dbReference>
<dbReference type="InterPro" id="IPR055414">
    <property type="entry name" value="LRR_R13L4/SHOC2-like"/>
</dbReference>
<evidence type="ECO:0000256" key="7">
    <source>
        <dbReference type="ARBA" id="ARBA00022737"/>
    </source>
</evidence>
<dbReference type="Pfam" id="PF00560">
    <property type="entry name" value="LRR_1"/>
    <property type="match status" value="5"/>
</dbReference>
<dbReference type="Pfam" id="PF23598">
    <property type="entry name" value="LRR_14"/>
    <property type="match status" value="1"/>
</dbReference>
<feature type="domain" description="Disease resistance R13L4/SHOC-2-like LRR" evidence="14">
    <location>
        <begin position="74"/>
        <end position="239"/>
    </location>
</feature>
<name>A0A811S3W9_9POAL</name>
<evidence type="ECO:0000256" key="12">
    <source>
        <dbReference type="SAM" id="Phobius"/>
    </source>
</evidence>
<evidence type="ECO:0000256" key="1">
    <source>
        <dbReference type="ARBA" id="ARBA00004251"/>
    </source>
</evidence>
<evidence type="ECO:0000256" key="5">
    <source>
        <dbReference type="ARBA" id="ARBA00022692"/>
    </source>
</evidence>
<accession>A0A811S3W9</accession>
<dbReference type="PANTHER" id="PTHR48063">
    <property type="entry name" value="LRR RECEPTOR-LIKE KINASE"/>
    <property type="match status" value="1"/>
</dbReference>
<proteinExistence type="inferred from homology"/>
<keyword evidence="5 12" id="KW-0812">Transmembrane</keyword>
<dbReference type="SMART" id="SM00365">
    <property type="entry name" value="LRR_SD22"/>
    <property type="match status" value="4"/>
</dbReference>
<evidence type="ECO:0000256" key="9">
    <source>
        <dbReference type="ARBA" id="ARBA00023136"/>
    </source>
</evidence>
<comment type="subcellular location">
    <subcellularLocation>
        <location evidence="1">Cell membrane</location>
        <topology evidence="1">Single-pass type I membrane protein</topology>
    </subcellularLocation>
</comment>
<keyword evidence="3" id="KW-1003">Cell membrane</keyword>
<dbReference type="PRINTS" id="PR00019">
    <property type="entry name" value="LEURICHRPT"/>
</dbReference>
<evidence type="ECO:0000256" key="3">
    <source>
        <dbReference type="ARBA" id="ARBA00022475"/>
    </source>
</evidence>
<evidence type="ECO:0000256" key="8">
    <source>
        <dbReference type="ARBA" id="ARBA00022989"/>
    </source>
</evidence>
<evidence type="ECO:0000256" key="6">
    <source>
        <dbReference type="ARBA" id="ARBA00022729"/>
    </source>
</evidence>
<dbReference type="Proteomes" id="UP000604825">
    <property type="component" value="Unassembled WGS sequence"/>
</dbReference>
<evidence type="ECO:0000256" key="11">
    <source>
        <dbReference type="ARBA" id="ARBA00023180"/>
    </source>
</evidence>
<evidence type="ECO:0000259" key="13">
    <source>
        <dbReference type="Pfam" id="PF08263"/>
    </source>
</evidence>
<keyword evidence="4" id="KW-0433">Leucine-rich repeat</keyword>
<dbReference type="InterPro" id="IPR013210">
    <property type="entry name" value="LRR_N_plant-typ"/>
</dbReference>
<reference evidence="15" key="1">
    <citation type="submission" date="2020-10" db="EMBL/GenBank/DDBJ databases">
        <authorList>
            <person name="Han B."/>
            <person name="Lu T."/>
            <person name="Zhao Q."/>
            <person name="Huang X."/>
            <person name="Zhao Y."/>
        </authorList>
    </citation>
    <scope>NUCLEOTIDE SEQUENCE</scope>
</reference>
<dbReference type="Pfam" id="PF08263">
    <property type="entry name" value="LRRNT_2"/>
    <property type="match status" value="1"/>
</dbReference>
<keyword evidence="7" id="KW-0677">Repeat</keyword>
<dbReference type="OrthoDB" id="689150at2759"/>
<comment type="similarity">
    <text evidence="2">Belongs to the RLP family.</text>
</comment>
<dbReference type="FunFam" id="3.80.10.10:FF:000649">
    <property type="entry name" value="Leucine Rich Repeat family protein"/>
    <property type="match status" value="1"/>
</dbReference>
<dbReference type="AlphaFoldDB" id="A0A811S3W9"/>
<dbReference type="SUPFAM" id="SSF52047">
    <property type="entry name" value="RNI-like"/>
    <property type="match status" value="1"/>
</dbReference>
<keyword evidence="10" id="KW-0675">Receptor</keyword>
<keyword evidence="6" id="KW-0732">Signal</keyword>
<dbReference type="GO" id="GO:0005886">
    <property type="term" value="C:plasma membrane"/>
    <property type="evidence" value="ECO:0007669"/>
    <property type="project" value="UniProtKB-SubCell"/>
</dbReference>
<evidence type="ECO:0000256" key="10">
    <source>
        <dbReference type="ARBA" id="ARBA00023170"/>
    </source>
</evidence>